<dbReference type="EMBL" id="LT629748">
    <property type="protein sequence ID" value="SDS04339.1"/>
    <property type="molecule type" value="Genomic_DNA"/>
</dbReference>
<dbReference type="AlphaFoldDB" id="A0A1H1P149"/>
<reference evidence="2" key="1">
    <citation type="submission" date="2016-10" db="EMBL/GenBank/DDBJ databases">
        <authorList>
            <person name="Varghese N."/>
            <person name="Submissions S."/>
        </authorList>
    </citation>
    <scope>NUCLEOTIDE SEQUENCE [LARGE SCALE GENOMIC DNA]</scope>
    <source>
        <strain evidence="2">2SM5</strain>
    </source>
</reference>
<keyword evidence="2" id="KW-1185">Reference proteome</keyword>
<sequence length="63" mass="7246">MFRSMAEFIFPPELSEDKKNLVRILNEGEVKATGNGTLVRDLKSITDDERFKEISKRYAQLIG</sequence>
<proteinExistence type="predicted"/>
<protein>
    <submittedName>
        <fullName evidence="1">Uncharacterized protein</fullName>
    </submittedName>
</protein>
<organism evidence="1 2">
    <name type="scientific">Halopseudomonas litoralis</name>
    <dbReference type="NCBI Taxonomy" id="797277"/>
    <lineage>
        <taxon>Bacteria</taxon>
        <taxon>Pseudomonadati</taxon>
        <taxon>Pseudomonadota</taxon>
        <taxon>Gammaproteobacteria</taxon>
        <taxon>Pseudomonadales</taxon>
        <taxon>Pseudomonadaceae</taxon>
        <taxon>Halopseudomonas</taxon>
    </lineage>
</organism>
<dbReference type="RefSeq" id="WP_090272358.1">
    <property type="nucleotide sequence ID" value="NZ_LT629748.1"/>
</dbReference>
<dbReference type="STRING" id="797277.SAMN05216198_1050"/>
<dbReference type="Proteomes" id="UP000243426">
    <property type="component" value="Chromosome I"/>
</dbReference>
<evidence type="ECO:0000313" key="1">
    <source>
        <dbReference type="EMBL" id="SDS04339.1"/>
    </source>
</evidence>
<name>A0A1H1P149_9GAMM</name>
<evidence type="ECO:0000313" key="2">
    <source>
        <dbReference type="Proteomes" id="UP000243426"/>
    </source>
</evidence>
<gene>
    <name evidence="1" type="ORF">SAMN05216198_1050</name>
</gene>
<accession>A0A1H1P149</accession>